<dbReference type="STRING" id="1069642.Bdt_2961"/>
<dbReference type="InterPro" id="IPR013519">
    <property type="entry name" value="Int_alpha_beta-p"/>
</dbReference>
<keyword evidence="4" id="KW-0325">Glycoprotein</keyword>
<evidence type="ECO:0000313" key="8">
    <source>
        <dbReference type="Proteomes" id="UP000010074"/>
    </source>
</evidence>
<accession>K7YRX6</accession>
<protein>
    <recommendedName>
        <fullName evidence="6">Fibronectin type-III domain-containing protein</fullName>
    </recommendedName>
</protein>
<evidence type="ECO:0000256" key="2">
    <source>
        <dbReference type="ARBA" id="ARBA00022737"/>
    </source>
</evidence>
<dbReference type="PATRIC" id="fig|1069642.3.peg.2930"/>
<dbReference type="PROSITE" id="PS51257">
    <property type="entry name" value="PROKAR_LIPOPROTEIN"/>
    <property type="match status" value="1"/>
</dbReference>
<feature type="signal peptide" evidence="5">
    <location>
        <begin position="1"/>
        <end position="21"/>
    </location>
</feature>
<sequence length="1740" mass="186842">MFSIKRIFKAALLTVVVSLTACTEKLETGSLLRDFTGAEGVEVLSPTAVRVYWQLHSRYREYKVYYNLSSDSVAETFQDSVIIRNLSPNTAYTFKVVGTDGTNSVGGNKEITVTTNKPFAGAGSVSKDADGNLILVWDYPNKVAEYQIFFKEYEDPTAANTTNWTSVDRTSMENRYIFRNMTGSTRYHFVVQAKYMDDTYERPTKVVTASTNSSFPTPAYELSPISIGALPFAKVTPVVNSEYKNENYVSRVYMGSTAVSDPLVGAGTIVFSPSANWTIGKIEDLSIRVNYNDGAKNETLIFDNLSTYIKGIPGYKDMPPVAAADAGVAYMGESMTSGDFNCDGHPDLAVGLPNVSISSLGVKSANAGAVYVYYSYKPTGSASFKLKTSPDPVQNPAVPGVDPQIITFEDLSHLARFGKSMSGSGNLNGDTRLGNACQDLVVGAPGQDTTYSPYEYDGAAFVFFGSAEGLKAPTKIKDMQQNFETCNGLVEGATCSAVMLWPDTSLWPSSHWDQAGRVQMGNNAEFGYSVSFIGDFNGDGYDDIAIGAPRGDWDGTPAPNLPGDSKYERETGFVGLYFGSKSGIGYETPTAGAIPNATHPKFRFLKVYAPTPHNGARFGYSVHGGADVDGGFRIRNSAGKLVGGSDMIVGAPGDRYIQAQSAKVKATTASCSTPDTCAAIPPAEGGWGSSGFSFPSGTNHYGLPVNNAAVGVGSAPGAAYIYFGRSAPTASATEDETYRNQFWFCGNRKMDTNKHFSCLTNKAGFRILFPRSYYKDDQVGSGVKMVSRGFGTSVALVGDRSRYDATNTALTSPSDTNADGWAEAVVSSSYFNNGSKTNSGALWVFYGNPFKLYEMDAFKGIDAVDPAIKDSDWNDGSSQCDRFDVNNNVTKRKCAPTLIRSNSIGANYYLGLYPEAMAVADVTGDGLKDVVVGATGDGTKATNSGAAYVFTGLSGVGLTSNFLHMYNYQGQSYDYFGRSVAVGNFDGDYAGLTPLNDVFVGAYLDKSTKLGGGAAFGYYSKGQPLSSVNSVPAEKLVDRMGSPQSLNFESIRIVGDINRDGYADAVAQISRPSANSKTYTTDAVVFFGSNLGLVTTSFCKENLARVFKSQSQNETYCYPSVNPAQGVTLNDIALPQLISKPTNLSSGWAIRAFDGGDINGDGFSDVIFLDPASGGQIVAYYGSRGGLQAVTNPKWIPAAGDPQYISTRWSTTTWGSEFLGMDELSPHRRKVIHHGDFNGDGYSDIVFAIPSAPSFFTMNKGTSIADVNPPFGDPPAAGAGWQCYDEADSSCLNGIQAIEMGRVFIWYGSSTGVQTPKVKGYTPTDNEPTVNTNLLSANATYMIDTYGTESAAVANKACSGSPNNSCKMQYLYSPMVRNVNFGYDRMRHMFGASIAVMDYNKDGIDDLVVSAPGWEDLACYYDADNYSNYGRLFMYKGSTNGIQAADRDSYYNSTFMAGSCVNTTQSQFQNLDPSLDLDGAAGRVYGIMPPILNQGFGNNMIGRYFGYRVATAGDLNNDGYEDLIVTAPREAPKAGFTDVGMSYVYYGPLCGSDNNSAMWDYLEINLNKQMLYTDPSLPGGGAGIECMRASGTPKPAPQAFYAWDAKAGDLVGSEVMTGRMKKGDFNGDGFDDVILGSYGYDDSINGNTQLGRGLVFFGSGVGLHSADYPDTVVVGDAQGRMKPYVIQYDDTETSPYYFYMNTSSGDVNGDGTMDILVPSEGHDGHAPINGIDVGNFFLLY</sequence>
<evidence type="ECO:0000259" key="6">
    <source>
        <dbReference type="SMART" id="SM00060"/>
    </source>
</evidence>
<dbReference type="InterPro" id="IPR036116">
    <property type="entry name" value="FN3_sf"/>
</dbReference>
<dbReference type="CDD" id="cd00063">
    <property type="entry name" value="FN3"/>
    <property type="match status" value="1"/>
</dbReference>
<name>K7YRX6_BDEBC</name>
<dbReference type="SUPFAM" id="SSF69318">
    <property type="entry name" value="Integrin alpha N-terminal domain"/>
    <property type="match status" value="3"/>
</dbReference>
<feature type="domain" description="Fibronectin type-III" evidence="6">
    <location>
        <begin position="33"/>
        <end position="106"/>
    </location>
</feature>
<dbReference type="InterPro" id="IPR000413">
    <property type="entry name" value="Integrin_alpha"/>
</dbReference>
<dbReference type="Proteomes" id="UP000010074">
    <property type="component" value="Chromosome"/>
</dbReference>
<keyword evidence="1 5" id="KW-0732">Signal</keyword>
<feature type="domain" description="Fibronectin type-III" evidence="6">
    <location>
        <begin position="118"/>
        <end position="201"/>
    </location>
</feature>
<dbReference type="GO" id="GO:0007155">
    <property type="term" value="P:cell adhesion"/>
    <property type="evidence" value="ECO:0007669"/>
    <property type="project" value="InterPro"/>
</dbReference>
<keyword evidence="3" id="KW-0378">Hydrolase</keyword>
<dbReference type="SMART" id="SM00191">
    <property type="entry name" value="Int_alpha"/>
    <property type="match status" value="11"/>
</dbReference>
<dbReference type="Gene3D" id="2.60.40.10">
    <property type="entry name" value="Immunoglobulins"/>
    <property type="match status" value="1"/>
</dbReference>
<dbReference type="Gene3D" id="2.130.10.130">
    <property type="entry name" value="Integrin alpha, N-terminal"/>
    <property type="match status" value="7"/>
</dbReference>
<keyword evidence="2" id="KW-0677">Repeat</keyword>
<dbReference type="PANTHER" id="PTHR23221">
    <property type="entry name" value="GLYCOSYLPHOSPHATIDYLINOSITOL PHOSPHOLIPASE D"/>
    <property type="match status" value="1"/>
</dbReference>
<reference evidence="7 8" key="1">
    <citation type="journal article" date="2012" name="BMC Genomics">
        <title>Genome analysis of a simultaneously predatory and prey-independent, novel Bdellovibrio bacteriovorus from the River Tiber, supports in silico predictions of both ancient and recent lateral gene transfer from diverse bacteria.</title>
        <authorList>
            <person name="Hobley L."/>
            <person name="Lerner T.R."/>
            <person name="Williams L.E."/>
            <person name="Lambert C."/>
            <person name="Till R."/>
            <person name="Milner D.S."/>
            <person name="Basford S.M."/>
            <person name="Capeness M.J."/>
            <person name="Fenton A.K."/>
            <person name="Atterbury R.J."/>
            <person name="Harris M.A."/>
            <person name="Sockett R.E."/>
        </authorList>
    </citation>
    <scope>NUCLEOTIDE SEQUENCE [LARGE SCALE GENOMIC DNA]</scope>
    <source>
        <strain evidence="7 8">Tiberius</strain>
    </source>
</reference>
<dbReference type="InterPro" id="IPR013783">
    <property type="entry name" value="Ig-like_fold"/>
</dbReference>
<proteinExistence type="predicted"/>
<dbReference type="OrthoDB" id="9342475at2"/>
<dbReference type="SUPFAM" id="SSF49265">
    <property type="entry name" value="Fibronectin type III"/>
    <property type="match status" value="1"/>
</dbReference>
<dbReference type="PRINTS" id="PR01185">
    <property type="entry name" value="INTEGRINA"/>
</dbReference>
<dbReference type="InterPro" id="IPR003961">
    <property type="entry name" value="FN3_dom"/>
</dbReference>
<evidence type="ECO:0000256" key="5">
    <source>
        <dbReference type="SAM" id="SignalP"/>
    </source>
</evidence>
<feature type="chain" id="PRO_5003915625" description="Fibronectin type-III domain-containing protein" evidence="5">
    <location>
        <begin position="22"/>
        <end position="1740"/>
    </location>
</feature>
<dbReference type="GO" id="GO:0016787">
    <property type="term" value="F:hydrolase activity"/>
    <property type="evidence" value="ECO:0007669"/>
    <property type="project" value="UniProtKB-KW"/>
</dbReference>
<dbReference type="HOGENOM" id="CLU_248841_0_0_7"/>
<dbReference type="PROSITE" id="PS51470">
    <property type="entry name" value="FG_GAP"/>
    <property type="match status" value="6"/>
</dbReference>
<dbReference type="InterPro" id="IPR013517">
    <property type="entry name" value="FG-GAP"/>
</dbReference>
<dbReference type="SMART" id="SM00060">
    <property type="entry name" value="FN3"/>
    <property type="match status" value="2"/>
</dbReference>
<evidence type="ECO:0000313" key="7">
    <source>
        <dbReference type="EMBL" id="AFY02636.1"/>
    </source>
</evidence>
<dbReference type="GO" id="GO:0008305">
    <property type="term" value="C:integrin complex"/>
    <property type="evidence" value="ECO:0007669"/>
    <property type="project" value="InterPro"/>
</dbReference>
<dbReference type="EMBL" id="CP002930">
    <property type="protein sequence ID" value="AFY02636.1"/>
    <property type="molecule type" value="Genomic_DNA"/>
</dbReference>
<dbReference type="Pfam" id="PF01839">
    <property type="entry name" value="FG-GAP"/>
    <property type="match status" value="5"/>
</dbReference>
<dbReference type="KEGG" id="bbat:Bdt_2961"/>
<dbReference type="PANTHER" id="PTHR23221:SF7">
    <property type="entry name" value="PHOSPHATIDYLINOSITOL-GLYCAN-SPECIFIC PHOSPHOLIPASE D"/>
    <property type="match status" value="1"/>
</dbReference>
<evidence type="ECO:0000256" key="1">
    <source>
        <dbReference type="ARBA" id="ARBA00022729"/>
    </source>
</evidence>
<evidence type="ECO:0000256" key="4">
    <source>
        <dbReference type="ARBA" id="ARBA00023180"/>
    </source>
</evidence>
<dbReference type="RefSeq" id="WP_015092056.1">
    <property type="nucleotide sequence ID" value="NC_019567.1"/>
</dbReference>
<dbReference type="InterPro" id="IPR028994">
    <property type="entry name" value="Integrin_alpha_N"/>
</dbReference>
<gene>
    <name evidence="7" type="ORF">Bdt_2961</name>
</gene>
<organism evidence="7 8">
    <name type="scientific">Bdellovibrio bacteriovorus str. Tiberius</name>
    <dbReference type="NCBI Taxonomy" id="1069642"/>
    <lineage>
        <taxon>Bacteria</taxon>
        <taxon>Pseudomonadati</taxon>
        <taxon>Bdellovibrionota</taxon>
        <taxon>Bdellovibrionia</taxon>
        <taxon>Bdellovibrionales</taxon>
        <taxon>Pseudobdellovibrionaceae</taxon>
        <taxon>Bdellovibrio</taxon>
    </lineage>
</organism>
<evidence type="ECO:0000256" key="3">
    <source>
        <dbReference type="ARBA" id="ARBA00022801"/>
    </source>
</evidence>